<reference evidence="3" key="1">
    <citation type="submission" date="2021-02" db="EMBL/GenBank/DDBJ databases">
        <title>First Annotated Genome of the Yellow-green Alga Tribonema minus.</title>
        <authorList>
            <person name="Mahan K.M."/>
        </authorList>
    </citation>
    <scope>NUCLEOTIDE SEQUENCE</scope>
    <source>
        <strain evidence="3">UTEX B ZZ1240</strain>
    </source>
</reference>
<feature type="region of interest" description="Disordered" evidence="1">
    <location>
        <begin position="237"/>
        <end position="258"/>
    </location>
</feature>
<protein>
    <submittedName>
        <fullName evidence="3">Uncharacterized protein</fullName>
    </submittedName>
</protein>
<feature type="transmembrane region" description="Helical" evidence="2">
    <location>
        <begin position="423"/>
        <end position="445"/>
    </location>
</feature>
<organism evidence="3 4">
    <name type="scientific">Tribonema minus</name>
    <dbReference type="NCBI Taxonomy" id="303371"/>
    <lineage>
        <taxon>Eukaryota</taxon>
        <taxon>Sar</taxon>
        <taxon>Stramenopiles</taxon>
        <taxon>Ochrophyta</taxon>
        <taxon>PX clade</taxon>
        <taxon>Xanthophyceae</taxon>
        <taxon>Tribonematales</taxon>
        <taxon>Tribonemataceae</taxon>
        <taxon>Tribonema</taxon>
    </lineage>
</organism>
<keyword evidence="2" id="KW-0472">Membrane</keyword>
<keyword evidence="2" id="KW-0812">Transmembrane</keyword>
<evidence type="ECO:0000313" key="3">
    <source>
        <dbReference type="EMBL" id="KAG5176114.1"/>
    </source>
</evidence>
<sequence>MAAMTHDPDLLLPADSLPLLVIKDILSSPASAADAGSEGGRPIAQLALDALARHGVVLGDDGGDGDGAWHRQTISVQPASSSVDGYWGVCTAQRSGLHGCCTNGAGSAVARFTISGFEQDDSLNGCYEFRLGSLENYGSASSWAMSIFSPTSQLADPAAVTTIVAQFQGTTGQSAFYFSNIPRIDGGPEPGRGDAQNITALAQKAVVNTSDVRVRCGCDGLEAKAYDFVDADGDGTTVSSSTTTTAGSGGGGGGGGTNLPPNTNSTHCSTAASWAGACCTDGAGGYGSTFAMHGFDSGKHVNDCYSYAGQLTVEDVPVKLDGFYGNAMNAAFFVPYSADVPLWLIAENTASGEGGLVYLCEAESRSLSVPPAGAGACYVGTASSSMYTSYKSWDKNSGTVSSACGCGSSEATELSMTGAAAPVMQHSSLVAAAVAIIAAGVHLLVA</sequence>
<evidence type="ECO:0000313" key="4">
    <source>
        <dbReference type="Proteomes" id="UP000664859"/>
    </source>
</evidence>
<evidence type="ECO:0000256" key="1">
    <source>
        <dbReference type="SAM" id="MobiDB-lite"/>
    </source>
</evidence>
<feature type="compositionally biased region" description="Low complexity" evidence="1">
    <location>
        <begin position="237"/>
        <end position="246"/>
    </location>
</feature>
<name>A0A835YIS7_9STRA</name>
<evidence type="ECO:0000256" key="2">
    <source>
        <dbReference type="SAM" id="Phobius"/>
    </source>
</evidence>
<keyword evidence="2" id="KW-1133">Transmembrane helix</keyword>
<dbReference type="AlphaFoldDB" id="A0A835YIS7"/>
<comment type="caution">
    <text evidence="3">The sequence shown here is derived from an EMBL/GenBank/DDBJ whole genome shotgun (WGS) entry which is preliminary data.</text>
</comment>
<dbReference type="Proteomes" id="UP000664859">
    <property type="component" value="Unassembled WGS sequence"/>
</dbReference>
<keyword evidence="4" id="KW-1185">Reference proteome</keyword>
<dbReference type="EMBL" id="JAFCMP010000540">
    <property type="protein sequence ID" value="KAG5176114.1"/>
    <property type="molecule type" value="Genomic_DNA"/>
</dbReference>
<gene>
    <name evidence="3" type="ORF">JKP88DRAFT_249674</name>
</gene>
<feature type="compositionally biased region" description="Gly residues" evidence="1">
    <location>
        <begin position="247"/>
        <end position="257"/>
    </location>
</feature>
<proteinExistence type="predicted"/>
<accession>A0A835YIS7</accession>